<organism evidence="1">
    <name type="scientific">Gibberella zeae</name>
    <name type="common">Wheat head blight fungus</name>
    <name type="synonym">Fusarium graminearum</name>
    <dbReference type="NCBI Taxonomy" id="5518"/>
    <lineage>
        <taxon>Eukaryota</taxon>
        <taxon>Fungi</taxon>
        <taxon>Dikarya</taxon>
        <taxon>Ascomycota</taxon>
        <taxon>Pezizomycotina</taxon>
        <taxon>Sordariomycetes</taxon>
        <taxon>Hypocreomycetidae</taxon>
        <taxon>Hypocreales</taxon>
        <taxon>Nectriaceae</taxon>
        <taxon>Fusarium</taxon>
    </lineage>
</organism>
<evidence type="ECO:0000313" key="1">
    <source>
        <dbReference type="EMBL" id="VIO61119.1"/>
    </source>
</evidence>
<gene>
    <name evidence="1" type="ORF">FUG_LOCUS428775</name>
</gene>
<reference evidence="1" key="1">
    <citation type="submission" date="2019-04" db="EMBL/GenBank/DDBJ databases">
        <authorList>
            <person name="Melise S."/>
            <person name="Noan J."/>
            <person name="Okalmin O."/>
        </authorList>
    </citation>
    <scope>NUCLEOTIDE SEQUENCE</scope>
    <source>
        <strain evidence="1">FN9</strain>
    </source>
</reference>
<dbReference type="AlphaFoldDB" id="A0A4U9EEU9"/>
<sequence length="95" mass="10258">SHSIPCDALLDTVTTSLAVTVTKTSPQVNTTTVMDNTTDIERCNYRSKAIGNLIVPEEALSIAVDDELEEFVLQACRLTSVSKSAVLAMKHAYSL</sequence>
<accession>A0A4U9EEU9</accession>
<name>A0A4U9EEU9_GIBZA</name>
<dbReference type="EMBL" id="CAAKMV010000151">
    <property type="protein sequence ID" value="VIO61119.1"/>
    <property type="molecule type" value="Genomic_DNA"/>
</dbReference>
<proteinExistence type="predicted"/>
<protein>
    <submittedName>
        <fullName evidence="1">Uncharacterized protein</fullName>
    </submittedName>
</protein>
<feature type="non-terminal residue" evidence="1">
    <location>
        <position position="1"/>
    </location>
</feature>